<evidence type="ECO:0000256" key="3">
    <source>
        <dbReference type="ARBA" id="ARBA00023082"/>
    </source>
</evidence>
<dbReference type="InterPro" id="IPR013324">
    <property type="entry name" value="RNA_pol_sigma_r3/r4-like"/>
</dbReference>
<proteinExistence type="inferred from homology"/>
<feature type="domain" description="RNA polymerase sigma-70 region 2" evidence="5">
    <location>
        <begin position="25"/>
        <end position="92"/>
    </location>
</feature>
<evidence type="ECO:0000256" key="4">
    <source>
        <dbReference type="ARBA" id="ARBA00023163"/>
    </source>
</evidence>
<dbReference type="Pfam" id="PF08281">
    <property type="entry name" value="Sigma70_r4_2"/>
    <property type="match status" value="1"/>
</dbReference>
<evidence type="ECO:0000256" key="2">
    <source>
        <dbReference type="ARBA" id="ARBA00023015"/>
    </source>
</evidence>
<dbReference type="Proteomes" id="UP000191820">
    <property type="component" value="Chromosome"/>
</dbReference>
<evidence type="ECO:0000259" key="6">
    <source>
        <dbReference type="Pfam" id="PF08281"/>
    </source>
</evidence>
<dbReference type="EMBL" id="CP020472">
    <property type="protein sequence ID" value="ARD21554.1"/>
    <property type="molecule type" value="Genomic_DNA"/>
</dbReference>
<name>A0ABM6JH79_9GAMM</name>
<feature type="domain" description="RNA polymerase sigma factor 70 region 4 type 2" evidence="6">
    <location>
        <begin position="134"/>
        <end position="180"/>
    </location>
</feature>
<dbReference type="SUPFAM" id="SSF88946">
    <property type="entry name" value="Sigma2 domain of RNA polymerase sigma factors"/>
    <property type="match status" value="1"/>
</dbReference>
<dbReference type="InterPro" id="IPR013325">
    <property type="entry name" value="RNA_pol_sigma_r2"/>
</dbReference>
<dbReference type="Pfam" id="PF04542">
    <property type="entry name" value="Sigma70_r2"/>
    <property type="match status" value="1"/>
</dbReference>
<evidence type="ECO:0000256" key="1">
    <source>
        <dbReference type="ARBA" id="ARBA00010641"/>
    </source>
</evidence>
<dbReference type="Gene3D" id="1.10.10.10">
    <property type="entry name" value="Winged helix-like DNA-binding domain superfamily/Winged helix DNA-binding domain"/>
    <property type="match status" value="1"/>
</dbReference>
<dbReference type="PANTHER" id="PTHR43133:SF53">
    <property type="entry name" value="ECF RNA POLYMERASE SIGMA-E FACTOR"/>
    <property type="match status" value="1"/>
</dbReference>
<sequence length="192" mass="21956">MSGQISDQQLVERVQRGDKNAFNLLVQKYQNKVMSLISRYIRNQADISDVAQEAFIKAYRALPNFRGESAFYTWLYRIAVNTAKNHLVSQGRKTPANSVDAEEAEYYEGSDALKEFASPERLVLSDEINKVIFETLETLPEELKIAISLRELDGMSYEDIANIMDCPVGTVRSRIFRARESIDKKLQPLLEQ</sequence>
<evidence type="ECO:0000313" key="8">
    <source>
        <dbReference type="Proteomes" id="UP000191820"/>
    </source>
</evidence>
<dbReference type="PANTHER" id="PTHR43133">
    <property type="entry name" value="RNA POLYMERASE ECF-TYPE SIGMA FACTO"/>
    <property type="match status" value="1"/>
</dbReference>
<gene>
    <name evidence="7" type="ORF">SJ2017_1229</name>
</gene>
<dbReference type="NCBIfam" id="TIGR02937">
    <property type="entry name" value="sigma70-ECF"/>
    <property type="match status" value="1"/>
</dbReference>
<dbReference type="SUPFAM" id="SSF88659">
    <property type="entry name" value="Sigma3 and sigma4 domains of RNA polymerase sigma factors"/>
    <property type="match status" value="1"/>
</dbReference>
<reference evidence="7 8" key="1">
    <citation type="submission" date="2017-03" db="EMBL/GenBank/DDBJ databases">
        <title>Genome sequencing of Shewanella japonica KCTC 22435.</title>
        <authorList>
            <person name="Kim K.M."/>
        </authorList>
    </citation>
    <scope>NUCLEOTIDE SEQUENCE [LARGE SCALE GENOMIC DNA]</scope>
    <source>
        <strain evidence="7 8">KCTC 22435</strain>
    </source>
</reference>
<keyword evidence="4" id="KW-0804">Transcription</keyword>
<dbReference type="InterPro" id="IPR014286">
    <property type="entry name" value="RNA_pol_sigma70_RpoE"/>
</dbReference>
<dbReference type="RefSeq" id="WP_055025593.1">
    <property type="nucleotide sequence ID" value="NZ_CANMJJ010000004.1"/>
</dbReference>
<dbReference type="Gene3D" id="1.10.1740.10">
    <property type="match status" value="1"/>
</dbReference>
<dbReference type="InterPro" id="IPR036388">
    <property type="entry name" value="WH-like_DNA-bd_sf"/>
</dbReference>
<organism evidence="7 8">
    <name type="scientific">Shewanella japonica</name>
    <dbReference type="NCBI Taxonomy" id="93973"/>
    <lineage>
        <taxon>Bacteria</taxon>
        <taxon>Pseudomonadati</taxon>
        <taxon>Pseudomonadota</taxon>
        <taxon>Gammaproteobacteria</taxon>
        <taxon>Alteromonadales</taxon>
        <taxon>Shewanellaceae</taxon>
        <taxon>Shewanella</taxon>
    </lineage>
</organism>
<dbReference type="InterPro" id="IPR039425">
    <property type="entry name" value="RNA_pol_sigma-70-like"/>
</dbReference>
<keyword evidence="3" id="KW-0731">Sigma factor</keyword>
<comment type="similarity">
    <text evidence="1">Belongs to the sigma-70 factor family. ECF subfamily.</text>
</comment>
<dbReference type="CDD" id="cd06171">
    <property type="entry name" value="Sigma70_r4"/>
    <property type="match status" value="1"/>
</dbReference>
<dbReference type="InterPro" id="IPR007627">
    <property type="entry name" value="RNA_pol_sigma70_r2"/>
</dbReference>
<protein>
    <submittedName>
        <fullName evidence="7">RNA polymerase sigma factor RpoE</fullName>
    </submittedName>
</protein>
<keyword evidence="8" id="KW-1185">Reference proteome</keyword>
<evidence type="ECO:0000259" key="5">
    <source>
        <dbReference type="Pfam" id="PF04542"/>
    </source>
</evidence>
<accession>A0ABM6JH79</accession>
<dbReference type="NCBIfam" id="TIGR02939">
    <property type="entry name" value="RpoE_Sigma70"/>
    <property type="match status" value="1"/>
</dbReference>
<evidence type="ECO:0000313" key="7">
    <source>
        <dbReference type="EMBL" id="ARD21554.1"/>
    </source>
</evidence>
<keyword evidence="2" id="KW-0805">Transcription regulation</keyword>
<dbReference type="InterPro" id="IPR014284">
    <property type="entry name" value="RNA_pol_sigma-70_dom"/>
</dbReference>
<dbReference type="InterPro" id="IPR013249">
    <property type="entry name" value="RNA_pol_sigma70_r4_t2"/>
</dbReference>